<feature type="compositionally biased region" description="Low complexity" evidence="1">
    <location>
        <begin position="61"/>
        <end position="73"/>
    </location>
</feature>
<evidence type="ECO:0000259" key="3">
    <source>
        <dbReference type="Pfam" id="PF14016"/>
    </source>
</evidence>
<dbReference type="InterPro" id="IPR025326">
    <property type="entry name" value="DUF4232"/>
</dbReference>
<reference evidence="4 5" key="1">
    <citation type="submission" date="2019-12" db="EMBL/GenBank/DDBJ databases">
        <title>Streptomyces sp. strain T44 isolated from rhizosphere soil of Broussonetia papyrifera.</title>
        <authorList>
            <person name="Mo P."/>
        </authorList>
    </citation>
    <scope>NUCLEOTIDE SEQUENCE [LARGE SCALE GENOMIC DNA]</scope>
    <source>
        <strain evidence="4 5">T44</strain>
    </source>
</reference>
<feature type="domain" description="DUF4232" evidence="3">
    <location>
        <begin position="94"/>
        <end position="222"/>
    </location>
</feature>
<feature type="region of interest" description="Disordered" evidence="1">
    <location>
        <begin position="27"/>
        <end position="92"/>
    </location>
</feature>
<dbReference type="KEGG" id="sbro:GQF42_25140"/>
<sequence length="231" mass="23669">MRHIRLYAVTGTALTALALTACAGGGTGTKDEGAAGPRPTTAATATADRTATPGVPGGAPGATNTAGAPKATTVSARTSATKPGKHAAAALQPCNGSNTKVTATPVSRPLNHLLLTATNVSGRRCDLMYWPTPRFDDAQWAPEVIKDSEPQAVVSLEPGQSGYAGVRLSAADGSGENGTTAHKLEVLFLGRTPDTDSGPSAHPVLPAKGVYYDSTLAMTYWQQDRSDALSW</sequence>
<proteinExistence type="predicted"/>
<evidence type="ECO:0000256" key="2">
    <source>
        <dbReference type="SAM" id="SignalP"/>
    </source>
</evidence>
<dbReference type="Proteomes" id="UP000436138">
    <property type="component" value="Chromosome"/>
</dbReference>
<evidence type="ECO:0000256" key="1">
    <source>
        <dbReference type="SAM" id="MobiDB-lite"/>
    </source>
</evidence>
<dbReference type="PROSITE" id="PS51257">
    <property type="entry name" value="PROKAR_LIPOPROTEIN"/>
    <property type="match status" value="1"/>
</dbReference>
<name>A0A6I6NLA2_9ACTN</name>
<evidence type="ECO:0000313" key="5">
    <source>
        <dbReference type="Proteomes" id="UP000436138"/>
    </source>
</evidence>
<dbReference type="EMBL" id="CP047020">
    <property type="protein sequence ID" value="QHA09805.1"/>
    <property type="molecule type" value="Genomic_DNA"/>
</dbReference>
<dbReference type="AlphaFoldDB" id="A0A6I6NLA2"/>
<evidence type="ECO:0000313" key="4">
    <source>
        <dbReference type="EMBL" id="QHA09805.1"/>
    </source>
</evidence>
<organism evidence="4 5">
    <name type="scientific">Streptomyces broussonetiae</name>
    <dbReference type="NCBI Taxonomy" id="2686304"/>
    <lineage>
        <taxon>Bacteria</taxon>
        <taxon>Bacillati</taxon>
        <taxon>Actinomycetota</taxon>
        <taxon>Actinomycetes</taxon>
        <taxon>Kitasatosporales</taxon>
        <taxon>Streptomycetaceae</taxon>
        <taxon>Streptomyces</taxon>
    </lineage>
</organism>
<dbReference type="Pfam" id="PF14016">
    <property type="entry name" value="DUF4232"/>
    <property type="match status" value="1"/>
</dbReference>
<keyword evidence="5" id="KW-1185">Reference proteome</keyword>
<accession>A0A6I6NLA2</accession>
<protein>
    <submittedName>
        <fullName evidence="4">DUF4232 domain-containing protein</fullName>
    </submittedName>
</protein>
<keyword evidence="2" id="KW-0732">Signal</keyword>
<feature type="signal peptide" evidence="2">
    <location>
        <begin position="1"/>
        <end position="23"/>
    </location>
</feature>
<gene>
    <name evidence="4" type="ORF">GQF42_25140</name>
</gene>
<feature type="chain" id="PRO_5026072466" evidence="2">
    <location>
        <begin position="24"/>
        <end position="231"/>
    </location>
</feature>
<feature type="compositionally biased region" description="Low complexity" evidence="1">
    <location>
        <begin position="34"/>
        <end position="54"/>
    </location>
</feature>